<name>A0ABS6QZK2_9PSED</name>
<dbReference type="Proteomes" id="UP001049200">
    <property type="component" value="Unassembled WGS sequence"/>
</dbReference>
<proteinExistence type="predicted"/>
<protein>
    <submittedName>
        <fullName evidence="1">Uncharacterized protein</fullName>
    </submittedName>
</protein>
<accession>A0ABS6QZK2</accession>
<dbReference type="RefSeq" id="WP_217873527.1">
    <property type="nucleotide sequence ID" value="NZ_JAHSTU010000014.1"/>
</dbReference>
<dbReference type="EMBL" id="JAHSTU010000014">
    <property type="protein sequence ID" value="MBV4524323.1"/>
    <property type="molecule type" value="Genomic_DNA"/>
</dbReference>
<evidence type="ECO:0000313" key="1">
    <source>
        <dbReference type="EMBL" id="MBV4524323.1"/>
    </source>
</evidence>
<reference evidence="1" key="1">
    <citation type="submission" date="2021-06" db="EMBL/GenBank/DDBJ databases">
        <title>Updating the genus Pseudomonas: Description of 43 new species and partition of the Pseudomonas putida group.</title>
        <authorList>
            <person name="Girard L."/>
            <person name="Lood C."/>
            <person name="Vandamme P."/>
            <person name="Rokni-Zadeh H."/>
            <person name="Van Noort V."/>
            <person name="Hofte M."/>
            <person name="Lavigne R."/>
            <person name="De Mot R."/>
        </authorList>
    </citation>
    <scope>NUCLEOTIDE SEQUENCE</scope>
    <source>
        <strain evidence="1">SWRI74</strain>
    </source>
</reference>
<sequence length="159" mass="18091">MSFYEIDGTDLRLPQFMVSPPVGNRIQSGKARLMIIPFRPQPSVCASTLERLGLESVTDRDLLGAARLAFNLGLIPPPIRMGYAFELKHEFVPEKTHKLGTGIVEKMGITRLLDITAKHWRLCGYSSREDFNAYWHQAAADMSEHPNPWCWLIEFNFKG</sequence>
<gene>
    <name evidence="1" type="ORF">KVG88_30075</name>
</gene>
<evidence type="ECO:0000313" key="2">
    <source>
        <dbReference type="Proteomes" id="UP001049200"/>
    </source>
</evidence>
<organism evidence="1 2">
    <name type="scientific">Pseudomonas azerbaijanoccidentalis</name>
    <dbReference type="NCBI Taxonomy" id="2842347"/>
    <lineage>
        <taxon>Bacteria</taxon>
        <taxon>Pseudomonadati</taxon>
        <taxon>Pseudomonadota</taxon>
        <taxon>Gammaproteobacteria</taxon>
        <taxon>Pseudomonadales</taxon>
        <taxon>Pseudomonadaceae</taxon>
        <taxon>Pseudomonas</taxon>
    </lineage>
</organism>
<comment type="caution">
    <text evidence="1">The sequence shown here is derived from an EMBL/GenBank/DDBJ whole genome shotgun (WGS) entry which is preliminary data.</text>
</comment>
<keyword evidence="2" id="KW-1185">Reference proteome</keyword>